<dbReference type="STRING" id="1386089.N865_20890"/>
<reference evidence="5 6" key="1">
    <citation type="submission" date="2013-08" db="EMBL/GenBank/DDBJ databases">
        <title>Intrasporangium oryzae NRRL B-24470.</title>
        <authorList>
            <person name="Liu H."/>
            <person name="Wang G."/>
        </authorList>
    </citation>
    <scope>NUCLEOTIDE SEQUENCE [LARGE SCALE GENOMIC DNA]</scope>
    <source>
        <strain evidence="5 6">NRRL B-24470</strain>
    </source>
</reference>
<evidence type="ECO:0000256" key="2">
    <source>
        <dbReference type="ARBA" id="ARBA00023034"/>
    </source>
</evidence>
<keyword evidence="3" id="KW-0446">Lipid-binding</keyword>
<dbReference type="AlphaFoldDB" id="W9G0Z2"/>
<dbReference type="GO" id="GO:0012505">
    <property type="term" value="C:endomembrane system"/>
    <property type="evidence" value="ECO:0007669"/>
    <property type="project" value="UniProtKB-ARBA"/>
</dbReference>
<comment type="caution">
    <text evidence="5">The sequence shown here is derived from an EMBL/GenBank/DDBJ whole genome shotgun (WGS) entry which is preliminary data.</text>
</comment>
<evidence type="ECO:0000256" key="4">
    <source>
        <dbReference type="ARBA" id="ARBA00023136"/>
    </source>
</evidence>
<evidence type="ECO:0008006" key="7">
    <source>
        <dbReference type="Google" id="ProtNLM"/>
    </source>
</evidence>
<dbReference type="GO" id="GO:0043001">
    <property type="term" value="P:Golgi to plasma membrane protein transport"/>
    <property type="evidence" value="ECO:0007669"/>
    <property type="project" value="TreeGrafter"/>
</dbReference>
<dbReference type="InterPro" id="IPR038261">
    <property type="entry name" value="GPP34-like_sf"/>
</dbReference>
<proteinExistence type="predicted"/>
<dbReference type="GO" id="GO:0005829">
    <property type="term" value="C:cytosol"/>
    <property type="evidence" value="ECO:0007669"/>
    <property type="project" value="TreeGrafter"/>
</dbReference>
<protein>
    <recommendedName>
        <fullName evidence="7">GPP34 family phosphoprotein</fullName>
    </recommendedName>
</protein>
<organism evidence="5 6">
    <name type="scientific">Intrasporangium oryzae NRRL B-24470</name>
    <dbReference type="NCBI Taxonomy" id="1386089"/>
    <lineage>
        <taxon>Bacteria</taxon>
        <taxon>Bacillati</taxon>
        <taxon>Actinomycetota</taxon>
        <taxon>Actinomycetes</taxon>
        <taxon>Micrococcales</taxon>
        <taxon>Intrasporangiaceae</taxon>
        <taxon>Intrasporangium</taxon>
    </lineage>
</organism>
<dbReference type="PATRIC" id="fig|1386089.3.peg.4025"/>
<dbReference type="GO" id="GO:0007030">
    <property type="term" value="P:Golgi organization"/>
    <property type="evidence" value="ECO:0007669"/>
    <property type="project" value="TreeGrafter"/>
</dbReference>
<evidence type="ECO:0000256" key="3">
    <source>
        <dbReference type="ARBA" id="ARBA00023121"/>
    </source>
</evidence>
<accession>W9G0Z2</accession>
<gene>
    <name evidence="5" type="ORF">N865_20890</name>
</gene>
<keyword evidence="2" id="KW-0333">Golgi apparatus</keyword>
<dbReference type="Gene3D" id="1.10.3630.10">
    <property type="entry name" value="yeast vps74-n-term truncation variant domain like"/>
    <property type="match status" value="1"/>
</dbReference>
<dbReference type="Proteomes" id="UP000019489">
    <property type="component" value="Unassembled WGS sequence"/>
</dbReference>
<keyword evidence="4" id="KW-0472">Membrane</keyword>
<dbReference type="GO" id="GO:0006890">
    <property type="term" value="P:retrograde vesicle-mediated transport, Golgi to endoplasmic reticulum"/>
    <property type="evidence" value="ECO:0007669"/>
    <property type="project" value="TreeGrafter"/>
</dbReference>
<dbReference type="Pfam" id="PF05719">
    <property type="entry name" value="GPP34"/>
    <property type="match status" value="1"/>
</dbReference>
<dbReference type="PANTHER" id="PTHR12704:SF2">
    <property type="entry name" value="GOLGI PHOSPHOPROTEIN 3 HOMOLOG SAURON"/>
    <property type="match status" value="1"/>
</dbReference>
<dbReference type="PANTHER" id="PTHR12704">
    <property type="entry name" value="TRANS-GOLGI PROTEIN GMX33"/>
    <property type="match status" value="1"/>
</dbReference>
<dbReference type="OrthoDB" id="4962633at2"/>
<evidence type="ECO:0000313" key="6">
    <source>
        <dbReference type="Proteomes" id="UP000019489"/>
    </source>
</evidence>
<evidence type="ECO:0000256" key="1">
    <source>
        <dbReference type="ARBA" id="ARBA00004255"/>
    </source>
</evidence>
<dbReference type="GO" id="GO:0048194">
    <property type="term" value="P:Golgi vesicle budding"/>
    <property type="evidence" value="ECO:0007669"/>
    <property type="project" value="TreeGrafter"/>
</dbReference>
<dbReference type="GO" id="GO:0070273">
    <property type="term" value="F:phosphatidylinositol-4-phosphate binding"/>
    <property type="evidence" value="ECO:0007669"/>
    <property type="project" value="InterPro"/>
</dbReference>
<evidence type="ECO:0000313" key="5">
    <source>
        <dbReference type="EMBL" id="EWS99765.1"/>
    </source>
</evidence>
<dbReference type="eggNOG" id="ENOG50312XT">
    <property type="taxonomic scope" value="Bacteria"/>
</dbReference>
<sequence length="229" mass="23741">MLIAEDLLLLLTDDDTGRSATSGTELDVALGGALLVELALMKRVDIAGPDERVPKGRLVVRDASRSGDLLLDEALATVGRKEGKRPQSVVTALGRGTRVRLYERLAEGGVLRAEEGRVLGIFPSRRWPARDAGHEAAVRAALVTALRQGVALDPRTGALVALLHALNVVHKAVGPEGAGLTKPQLNANAKRIAEGDWAAAAVRSAIDSMIAAIIAASSSTVVIAGSSGS</sequence>
<dbReference type="EMBL" id="AWSA01000073">
    <property type="protein sequence ID" value="EWS99765.1"/>
    <property type="molecule type" value="Genomic_DNA"/>
</dbReference>
<comment type="subcellular location">
    <subcellularLocation>
        <location evidence="1">Golgi apparatus membrane</location>
        <topology evidence="1">Peripheral membrane protein</topology>
        <orientation evidence="1">Cytoplasmic side</orientation>
    </subcellularLocation>
</comment>
<name>W9G0Z2_9MICO</name>
<dbReference type="InterPro" id="IPR008628">
    <property type="entry name" value="GPP34-like"/>
</dbReference>
<dbReference type="RefSeq" id="WP_034810019.1">
    <property type="nucleotide sequence ID" value="NZ_AWSA01000073.1"/>
</dbReference>
<keyword evidence="6" id="KW-1185">Reference proteome</keyword>